<evidence type="ECO:0000313" key="2">
    <source>
        <dbReference type="Proteomes" id="UP000298493"/>
    </source>
</evidence>
<reference evidence="1 2" key="1">
    <citation type="submission" date="2019-04" db="EMBL/GenBank/DDBJ databases">
        <title>High contiguity whole genome sequence and gene annotation resource for two Venturia nashicola isolates.</title>
        <authorList>
            <person name="Prokchorchik M."/>
            <person name="Won K."/>
            <person name="Lee Y."/>
            <person name="Choi E.D."/>
            <person name="Segonzac C."/>
            <person name="Sohn K.H."/>
        </authorList>
    </citation>
    <scope>NUCLEOTIDE SEQUENCE [LARGE SCALE GENOMIC DNA]</scope>
    <source>
        <strain evidence="1 2">PRI2</strain>
    </source>
</reference>
<dbReference type="EMBL" id="SNSC02000017">
    <property type="protein sequence ID" value="TID16908.1"/>
    <property type="molecule type" value="Genomic_DNA"/>
</dbReference>
<sequence>MSLQLRKQSEMDAPGLLVAGWSKSFSDDVDVVSALDPRRAAEALQTRSRGVDNHGAEPVVCQGQSFFRDKAILESSDMPACEWSTQDLHRHYLVLPGWSEASEPWL</sequence>
<name>A0A4Z1P762_9PEZI</name>
<dbReference type="AlphaFoldDB" id="A0A4Z1P762"/>
<comment type="caution">
    <text evidence="1">The sequence shown here is derived from an EMBL/GenBank/DDBJ whole genome shotgun (WGS) entry which is preliminary data.</text>
</comment>
<protein>
    <submittedName>
        <fullName evidence="1">Uncharacterized protein</fullName>
    </submittedName>
</protein>
<dbReference type="Proteomes" id="UP000298493">
    <property type="component" value="Unassembled WGS sequence"/>
</dbReference>
<organism evidence="1 2">
    <name type="scientific">Venturia nashicola</name>
    <dbReference type="NCBI Taxonomy" id="86259"/>
    <lineage>
        <taxon>Eukaryota</taxon>
        <taxon>Fungi</taxon>
        <taxon>Dikarya</taxon>
        <taxon>Ascomycota</taxon>
        <taxon>Pezizomycotina</taxon>
        <taxon>Dothideomycetes</taxon>
        <taxon>Pleosporomycetidae</taxon>
        <taxon>Venturiales</taxon>
        <taxon>Venturiaceae</taxon>
        <taxon>Venturia</taxon>
    </lineage>
</organism>
<evidence type="ECO:0000313" key="1">
    <source>
        <dbReference type="EMBL" id="TID16908.1"/>
    </source>
</evidence>
<keyword evidence="2" id="KW-1185">Reference proteome</keyword>
<accession>A0A4Z1P762</accession>
<gene>
    <name evidence="1" type="ORF">E6O75_ATG09674</name>
</gene>
<proteinExistence type="predicted"/>